<dbReference type="InterPro" id="IPR003959">
    <property type="entry name" value="ATPase_AAA_core"/>
</dbReference>
<dbReference type="InterPro" id="IPR003593">
    <property type="entry name" value="AAA+_ATPase"/>
</dbReference>
<dbReference type="SUPFAM" id="SSF48452">
    <property type="entry name" value="TPR-like"/>
    <property type="match status" value="1"/>
</dbReference>
<dbReference type="InterPro" id="IPR027417">
    <property type="entry name" value="P-loop_NTPase"/>
</dbReference>
<dbReference type="PROSITE" id="PS00674">
    <property type="entry name" value="AAA"/>
    <property type="match status" value="1"/>
</dbReference>
<dbReference type="SUPFAM" id="SSF52540">
    <property type="entry name" value="P-loop containing nucleoside triphosphate hydrolases"/>
    <property type="match status" value="1"/>
</dbReference>
<keyword evidence="1 5" id="KW-0547">Nucleotide-binding</keyword>
<dbReference type="EMBL" id="CAIJDO010000181">
    <property type="protein sequence ID" value="CAD0006997.1"/>
    <property type="molecule type" value="Genomic_DNA"/>
</dbReference>
<dbReference type="Proteomes" id="UP000556700">
    <property type="component" value="Unassembled WGS sequence"/>
</dbReference>
<keyword evidence="4" id="KW-0802">TPR repeat</keyword>
<sequence length="435" mass="48676">MNDNTIDSLKEALKHSPENAPLRFLLAETLLTLNRLEEAETEYLTLLRSTNDVKAKVGLATTFFKKGSYSACNVILEEVMEKGTHDVNVFALYAKGLLKENSISKAVETYKRALAIDPKFFDEELDNQLRLKGSNEVIESDEEIDSRFLEKPTVNFADVGGMEFVKKEIELKIIKPLQHPELYKAYGKKIGGGILLYGPPGCGKTYIAKATAGQVNAKFISVGLNDILDMWIGSSEKNLHDIFELARQNTPCVLFIDEIDALGASRSDMKQSSGRHLINQFLQELDGIDNNNEGILVLGATNTPWNLDPAFRRPGRFDRIVFVPPPDEASRESILKLKLTNKPTEAIDYNSISKKTENFSGADIEAIIDIAIEEKLESSFQDGIPKPISTKDLQNAIKKHKPSTQEWFMTAKNFAMFANDSGLYDDILTYLKIKK</sequence>
<dbReference type="PROSITE" id="PS50005">
    <property type="entry name" value="TPR"/>
    <property type="match status" value="1"/>
</dbReference>
<dbReference type="AlphaFoldDB" id="A0A6V6Z5B5"/>
<comment type="caution">
    <text evidence="7">The sequence shown here is derived from an EMBL/GenBank/DDBJ whole genome shotgun (WGS) entry which is preliminary data.</text>
</comment>
<protein>
    <submittedName>
        <fullName evidence="7">Cell division protein</fullName>
    </submittedName>
</protein>
<keyword evidence="7" id="KW-0132">Cell division</keyword>
<dbReference type="InterPro" id="IPR019734">
    <property type="entry name" value="TPR_rpt"/>
</dbReference>
<dbReference type="GO" id="GO:0016887">
    <property type="term" value="F:ATP hydrolysis activity"/>
    <property type="evidence" value="ECO:0007669"/>
    <property type="project" value="InterPro"/>
</dbReference>
<evidence type="ECO:0000256" key="1">
    <source>
        <dbReference type="ARBA" id="ARBA00022741"/>
    </source>
</evidence>
<keyword evidence="7" id="KW-0131">Cell cycle</keyword>
<dbReference type="PANTHER" id="PTHR23077">
    <property type="entry name" value="AAA-FAMILY ATPASE"/>
    <property type="match status" value="1"/>
</dbReference>
<evidence type="ECO:0000259" key="6">
    <source>
        <dbReference type="SMART" id="SM00382"/>
    </source>
</evidence>
<dbReference type="Gene3D" id="3.40.50.300">
    <property type="entry name" value="P-loop containing nucleotide triphosphate hydrolases"/>
    <property type="match status" value="1"/>
</dbReference>
<evidence type="ECO:0000256" key="3">
    <source>
        <dbReference type="ARBA" id="ARBA00023054"/>
    </source>
</evidence>
<dbReference type="Pfam" id="PF17862">
    <property type="entry name" value="AAA_lid_3"/>
    <property type="match status" value="1"/>
</dbReference>
<accession>A0A6V6Z5B5</accession>
<name>A0A6V6Z5B5_9FLAO</name>
<dbReference type="GO" id="GO:0051301">
    <property type="term" value="P:cell division"/>
    <property type="evidence" value="ECO:0007669"/>
    <property type="project" value="UniProtKB-KW"/>
</dbReference>
<feature type="domain" description="AAA+ ATPase" evidence="6">
    <location>
        <begin position="190"/>
        <end position="327"/>
    </location>
</feature>
<reference evidence="7 8" key="1">
    <citation type="submission" date="2020-06" db="EMBL/GenBank/DDBJ databases">
        <authorList>
            <person name="Criscuolo A."/>
        </authorList>
    </citation>
    <scope>NUCLEOTIDE SEQUENCE [LARGE SCALE GENOMIC DNA]</scope>
    <source>
        <strain evidence="8">CIP 110025</strain>
    </source>
</reference>
<dbReference type="Gene3D" id="1.25.40.10">
    <property type="entry name" value="Tetratricopeptide repeat domain"/>
    <property type="match status" value="1"/>
</dbReference>
<keyword evidence="2 5" id="KW-0067">ATP-binding</keyword>
<feature type="repeat" description="TPR" evidence="4">
    <location>
        <begin position="87"/>
        <end position="120"/>
    </location>
</feature>
<keyword evidence="8" id="KW-1185">Reference proteome</keyword>
<dbReference type="FunFam" id="3.40.50.300:FF:001025">
    <property type="entry name" value="ATPase family, AAA domain-containing 2B"/>
    <property type="match status" value="1"/>
</dbReference>
<dbReference type="InterPro" id="IPR041569">
    <property type="entry name" value="AAA_lid_3"/>
</dbReference>
<dbReference type="Pfam" id="PF14559">
    <property type="entry name" value="TPR_19"/>
    <property type="match status" value="1"/>
</dbReference>
<dbReference type="PANTHER" id="PTHR23077:SF171">
    <property type="entry name" value="NUCLEAR VALOSIN-CONTAINING PROTEIN-LIKE"/>
    <property type="match status" value="1"/>
</dbReference>
<organism evidence="7 8">
    <name type="scientific">Flavobacterium chungangense</name>
    <dbReference type="NCBI Taxonomy" id="554283"/>
    <lineage>
        <taxon>Bacteria</taxon>
        <taxon>Pseudomonadati</taxon>
        <taxon>Bacteroidota</taxon>
        <taxon>Flavobacteriia</taxon>
        <taxon>Flavobacteriales</taxon>
        <taxon>Flavobacteriaceae</taxon>
        <taxon>Flavobacterium</taxon>
    </lineage>
</organism>
<dbReference type="InterPro" id="IPR050168">
    <property type="entry name" value="AAA_ATPase_domain"/>
</dbReference>
<dbReference type="Pfam" id="PF00004">
    <property type="entry name" value="AAA"/>
    <property type="match status" value="1"/>
</dbReference>
<dbReference type="InterPro" id="IPR011990">
    <property type="entry name" value="TPR-like_helical_dom_sf"/>
</dbReference>
<dbReference type="RefSeq" id="WP_031457381.1">
    <property type="nucleotide sequence ID" value="NZ_CAIJDO010000181.1"/>
</dbReference>
<evidence type="ECO:0000256" key="5">
    <source>
        <dbReference type="RuleBase" id="RU003651"/>
    </source>
</evidence>
<dbReference type="Gene3D" id="1.10.8.60">
    <property type="match status" value="1"/>
</dbReference>
<dbReference type="SMART" id="SM00382">
    <property type="entry name" value="AAA"/>
    <property type="match status" value="1"/>
</dbReference>
<comment type="similarity">
    <text evidence="5">Belongs to the AAA ATPase family.</text>
</comment>
<evidence type="ECO:0000313" key="8">
    <source>
        <dbReference type="Proteomes" id="UP000556700"/>
    </source>
</evidence>
<dbReference type="InterPro" id="IPR003960">
    <property type="entry name" value="ATPase_AAA_CS"/>
</dbReference>
<gene>
    <name evidence="7" type="ORF">FLACHUCJ7_03086</name>
</gene>
<evidence type="ECO:0000313" key="7">
    <source>
        <dbReference type="EMBL" id="CAD0006997.1"/>
    </source>
</evidence>
<keyword evidence="3" id="KW-0175">Coiled coil</keyword>
<evidence type="ECO:0000256" key="2">
    <source>
        <dbReference type="ARBA" id="ARBA00022840"/>
    </source>
</evidence>
<evidence type="ECO:0000256" key="4">
    <source>
        <dbReference type="PROSITE-ProRule" id="PRU00339"/>
    </source>
</evidence>
<proteinExistence type="inferred from homology"/>
<dbReference type="GO" id="GO:0005524">
    <property type="term" value="F:ATP binding"/>
    <property type="evidence" value="ECO:0007669"/>
    <property type="project" value="UniProtKB-KW"/>
</dbReference>